<dbReference type="Proteomes" id="UP000272025">
    <property type="component" value="Unassembled WGS sequence"/>
</dbReference>
<keyword evidence="2" id="KW-1185">Reference proteome</keyword>
<organism evidence="1 2">
    <name type="scientific">Sodiomyces alkalinus (strain CBS 110278 / VKM F-3762 / F11)</name>
    <name type="common">Alkaliphilic filamentous fungus</name>
    <dbReference type="NCBI Taxonomy" id="1314773"/>
    <lineage>
        <taxon>Eukaryota</taxon>
        <taxon>Fungi</taxon>
        <taxon>Dikarya</taxon>
        <taxon>Ascomycota</taxon>
        <taxon>Pezizomycotina</taxon>
        <taxon>Sordariomycetes</taxon>
        <taxon>Hypocreomycetidae</taxon>
        <taxon>Glomerellales</taxon>
        <taxon>Plectosphaerellaceae</taxon>
        <taxon>Sodiomyces</taxon>
    </lineage>
</organism>
<dbReference type="GeneID" id="39576777"/>
<dbReference type="RefSeq" id="XP_028464852.1">
    <property type="nucleotide sequence ID" value="XM_028608299.1"/>
</dbReference>
<evidence type="ECO:0000313" key="2">
    <source>
        <dbReference type="Proteomes" id="UP000272025"/>
    </source>
</evidence>
<sequence length="67" mass="7851">KTTPIPTILRELSTPPAYLLLKAIRIRHVVRLWSLNSHYPLVIRIRLYRSRDKPIPPSALLSLLTRR</sequence>
<dbReference type="OrthoDB" id="4842715at2759"/>
<evidence type="ECO:0000313" key="1">
    <source>
        <dbReference type="EMBL" id="ROT37046.1"/>
    </source>
</evidence>
<gene>
    <name evidence="1" type="ORF">SODALDRAFT_281658</name>
</gene>
<accession>A0A3N2PRR0</accession>
<protein>
    <submittedName>
        <fullName evidence="1">Uncharacterized protein</fullName>
    </submittedName>
</protein>
<proteinExistence type="predicted"/>
<reference evidence="1 2" key="1">
    <citation type="journal article" date="2018" name="Mol. Ecol.">
        <title>The obligate alkalophilic soda-lake fungus Sodiomyces alkalinus has shifted to a protein diet.</title>
        <authorList>
            <person name="Grum-Grzhimaylo A.A."/>
            <person name="Falkoski D.L."/>
            <person name="van den Heuvel J."/>
            <person name="Valero-Jimenez C.A."/>
            <person name="Min B."/>
            <person name="Choi I.G."/>
            <person name="Lipzen A."/>
            <person name="Daum C.G."/>
            <person name="Aanen D.K."/>
            <person name="Tsang A."/>
            <person name="Henrissat B."/>
            <person name="Bilanenko E.N."/>
            <person name="de Vries R.P."/>
            <person name="van Kan J.A.L."/>
            <person name="Grigoriev I.V."/>
            <person name="Debets A.J.M."/>
        </authorList>
    </citation>
    <scope>NUCLEOTIDE SEQUENCE [LARGE SCALE GENOMIC DNA]</scope>
    <source>
        <strain evidence="1 2">F11</strain>
    </source>
</reference>
<name>A0A3N2PRR0_SODAK</name>
<dbReference type="AlphaFoldDB" id="A0A3N2PRR0"/>
<dbReference type="EMBL" id="ML119058">
    <property type="protein sequence ID" value="ROT37046.1"/>
    <property type="molecule type" value="Genomic_DNA"/>
</dbReference>
<feature type="non-terminal residue" evidence="1">
    <location>
        <position position="1"/>
    </location>
</feature>